<evidence type="ECO:0000256" key="1">
    <source>
        <dbReference type="SAM" id="MobiDB-lite"/>
    </source>
</evidence>
<evidence type="ECO:0000313" key="2">
    <source>
        <dbReference type="EMBL" id="KAK6224310.1"/>
    </source>
</evidence>
<feature type="compositionally biased region" description="Acidic residues" evidence="1">
    <location>
        <begin position="365"/>
        <end position="398"/>
    </location>
</feature>
<comment type="caution">
    <text evidence="2">The sequence shown here is derived from an EMBL/GenBank/DDBJ whole genome shotgun (WGS) entry which is preliminary data.</text>
</comment>
<evidence type="ECO:0008006" key="4">
    <source>
        <dbReference type="Google" id="ProtNLM"/>
    </source>
</evidence>
<gene>
    <name evidence="2" type="ORF">QIS74_02637</name>
</gene>
<dbReference type="EMBL" id="JASAOK010000012">
    <property type="protein sequence ID" value="KAK6224310.1"/>
    <property type="molecule type" value="Genomic_DNA"/>
</dbReference>
<evidence type="ECO:0000313" key="3">
    <source>
        <dbReference type="Proteomes" id="UP001327957"/>
    </source>
</evidence>
<reference evidence="2 3" key="1">
    <citation type="submission" date="2023-04" db="EMBL/GenBank/DDBJ databases">
        <title>Colletotrichum tabacum stain YC1 causing leaf anthracnose on Nicotiana tabacum(L.) cv.</title>
        <authorList>
            <person name="Ji Z."/>
            <person name="Wang M."/>
            <person name="Zhang J."/>
            <person name="Wang N."/>
            <person name="Zhou Z."/>
        </authorList>
    </citation>
    <scope>NUCLEOTIDE SEQUENCE [LARGE SCALE GENOMIC DNA]</scope>
    <source>
        <strain evidence="2 3">YC1</strain>
    </source>
</reference>
<name>A0AAV9TLG6_9PEZI</name>
<sequence length="441" mass="49958">MASLILLHARNLEVLDVSGPLDCFLACIPFDGPEAPRFESLRHFRIGPRSNSRLLSTDDVRHMCRLLRTSRQLNTVDLKGIGSGAEELAAFDWSGVTSLSWTAMDLPDEAVAPIIRSCRALRELTIEPRRPDDEVGEKSSDWKKPVPGWEAVLQHADTLRALHSEAAPPLSVFNKLERVTLPEIALGTGAKCALRSLPPSLRALCVMSVRSALYLYPKPAVNMKDWRWLASEVKRGAFPNFEELALDHFECDHMYACTYRLRGKIDVDVLEKSKTIWSSMRLITSCKTADHMRTLLAMFLKLGVSCRLMNYDEVLEQAREKKRDDDEYMSDHCRYRMEEEGWLDEDAKTWKAFKKDDISSSSNDSSDEDDSNDEDNDQSGHELEDESDGSGFDSESDDYVGYGNYSRDRQNFASSLAMMRTGGYFGMGKKNNDDRLAIPRR</sequence>
<proteinExistence type="predicted"/>
<feature type="region of interest" description="Disordered" evidence="1">
    <location>
        <begin position="357"/>
        <end position="405"/>
    </location>
</feature>
<protein>
    <recommendedName>
        <fullName evidence="4">F-box domain protein</fullName>
    </recommendedName>
</protein>
<feature type="region of interest" description="Disordered" evidence="1">
    <location>
        <begin position="422"/>
        <end position="441"/>
    </location>
</feature>
<keyword evidence="3" id="KW-1185">Reference proteome</keyword>
<dbReference type="AlphaFoldDB" id="A0AAV9TLG6"/>
<organism evidence="2 3">
    <name type="scientific">Colletotrichum tabaci</name>
    <dbReference type="NCBI Taxonomy" id="1209068"/>
    <lineage>
        <taxon>Eukaryota</taxon>
        <taxon>Fungi</taxon>
        <taxon>Dikarya</taxon>
        <taxon>Ascomycota</taxon>
        <taxon>Pezizomycotina</taxon>
        <taxon>Sordariomycetes</taxon>
        <taxon>Hypocreomycetidae</taxon>
        <taxon>Glomerellales</taxon>
        <taxon>Glomerellaceae</taxon>
        <taxon>Colletotrichum</taxon>
        <taxon>Colletotrichum destructivum species complex</taxon>
    </lineage>
</organism>
<dbReference type="Proteomes" id="UP001327957">
    <property type="component" value="Unassembled WGS sequence"/>
</dbReference>
<feature type="compositionally biased region" description="Basic and acidic residues" evidence="1">
    <location>
        <begin position="430"/>
        <end position="441"/>
    </location>
</feature>
<accession>A0AAV9TLG6</accession>